<accession>A0AAE9Z4P1</accession>
<dbReference type="PROSITE" id="PS50075">
    <property type="entry name" value="CARRIER"/>
    <property type="match status" value="1"/>
</dbReference>
<gene>
    <name evidence="9" type="ORF">SG34_003350</name>
</gene>
<evidence type="ECO:0000256" key="2">
    <source>
        <dbReference type="ARBA" id="ARBA00006432"/>
    </source>
</evidence>
<feature type="domain" description="Carrier" evidence="8">
    <location>
        <begin position="612"/>
        <end position="689"/>
    </location>
</feature>
<dbReference type="EMBL" id="CP059733">
    <property type="protein sequence ID" value="WDE05979.1"/>
    <property type="molecule type" value="Genomic_DNA"/>
</dbReference>
<comment type="cofactor">
    <cofactor evidence="1">
        <name>pantetheine 4'-phosphate</name>
        <dbReference type="ChEBI" id="CHEBI:47942"/>
    </cofactor>
</comment>
<evidence type="ECO:0000256" key="4">
    <source>
        <dbReference type="ARBA" id="ARBA00022553"/>
    </source>
</evidence>
<evidence type="ECO:0000259" key="8">
    <source>
        <dbReference type="PROSITE" id="PS50075"/>
    </source>
</evidence>
<dbReference type="Gene3D" id="1.10.1200.10">
    <property type="entry name" value="ACP-like"/>
    <property type="match status" value="1"/>
</dbReference>
<proteinExistence type="inferred from homology"/>
<dbReference type="InterPro" id="IPR009081">
    <property type="entry name" value="PP-bd_ACP"/>
</dbReference>
<evidence type="ECO:0000256" key="5">
    <source>
        <dbReference type="ARBA" id="ARBA00022598"/>
    </source>
</evidence>
<dbReference type="GO" id="GO:0008610">
    <property type="term" value="P:lipid biosynthetic process"/>
    <property type="evidence" value="ECO:0007669"/>
    <property type="project" value="InterPro"/>
</dbReference>
<evidence type="ECO:0000256" key="3">
    <source>
        <dbReference type="ARBA" id="ARBA00022450"/>
    </source>
</evidence>
<evidence type="ECO:0000256" key="1">
    <source>
        <dbReference type="ARBA" id="ARBA00001957"/>
    </source>
</evidence>
<dbReference type="PROSITE" id="PS00012">
    <property type="entry name" value="PHOSPHOPANTETHEINE"/>
    <property type="match status" value="1"/>
</dbReference>
<dbReference type="Proteomes" id="UP000032352">
    <property type="component" value="Chromosome"/>
</dbReference>
<dbReference type="InterPro" id="IPR045851">
    <property type="entry name" value="AMP-bd_C_sf"/>
</dbReference>
<dbReference type="GO" id="GO:0016874">
    <property type="term" value="F:ligase activity"/>
    <property type="evidence" value="ECO:0007669"/>
    <property type="project" value="UniProtKB-KW"/>
</dbReference>
<dbReference type="InterPro" id="IPR023213">
    <property type="entry name" value="CAT-like_dom_sf"/>
</dbReference>
<keyword evidence="10" id="KW-1185">Reference proteome</keyword>
<name>A0AAE9Z4P1_9GAMM</name>
<dbReference type="Gene3D" id="3.40.50.12780">
    <property type="entry name" value="N-terminal domain of ligase-like"/>
    <property type="match status" value="1"/>
</dbReference>
<dbReference type="InterPro" id="IPR020806">
    <property type="entry name" value="PKS_PP-bd"/>
</dbReference>
<dbReference type="SUPFAM" id="SSF56801">
    <property type="entry name" value="Acetyl-CoA synthetase-like"/>
    <property type="match status" value="1"/>
</dbReference>
<dbReference type="Pfam" id="PF23024">
    <property type="entry name" value="AMP-dom_DIP2-like"/>
    <property type="match status" value="1"/>
</dbReference>
<protein>
    <submittedName>
        <fullName evidence="9">AMP-binding protein</fullName>
    </submittedName>
</protein>
<keyword evidence="7" id="KW-0443">Lipid metabolism</keyword>
<reference evidence="9 10" key="1">
    <citation type="journal article" date="2015" name="Genome Announc.">
        <title>Draft Genome Sequences of Marine Isolates of Thalassomonas viridans and Thalassomonas actiniarum.</title>
        <authorList>
            <person name="Olonade I."/>
            <person name="van Zyl L.J."/>
            <person name="Trindade M."/>
        </authorList>
    </citation>
    <scope>NUCLEOTIDE SEQUENCE [LARGE SCALE GENOMIC DNA]</scope>
    <source>
        <strain evidence="9 10">XOM25</strain>
    </source>
</reference>
<dbReference type="Pfam" id="PF00668">
    <property type="entry name" value="Condensation"/>
    <property type="match status" value="1"/>
</dbReference>
<dbReference type="KEGG" id="tvd:SG34_003350"/>
<keyword evidence="3" id="KW-0596">Phosphopantetheine</keyword>
<dbReference type="InterPro" id="IPR006162">
    <property type="entry name" value="Ppantetheine_attach_site"/>
</dbReference>
<dbReference type="GO" id="GO:0071766">
    <property type="term" value="P:Actinobacterium-type cell wall biogenesis"/>
    <property type="evidence" value="ECO:0007669"/>
    <property type="project" value="UniProtKB-ARBA"/>
</dbReference>
<sequence length="1150" mass="130171">MFSPREIFLKQVLSPNQSSMEIFHLVGANGQDSACLTWAQLDKNARAIAQQLTSCYSVKKGDRVLLVYPPSLDFVEALLGCLYAGIIAVPIAPPDPLHMDPTLLNKVVADCQPVFILTNSHYNLARKAGKLKSFLQLRTAQMPDIPWLVPNKSSKNDFDPMAVQADETALLQYTSGSTSAPKGVCITWDNLIHQAQFNRKELGLSAKSRLVMWVPHFHDFGLIGGILNSIYGNGRLWIISPLDFIKNPSLWMEVMHSVKATHTAAPNFAYSLITKKTSSRQRQQWDLSKLQVYMSAAEPIQATTVDDFIQAFKCTGLKPGAFCPAYGLAEHTVGVTVAGKQRISINRHQLLKKQVEPVAVDTLQAHTYIGCGKVPNDVRLAIVNTDTGQRCANKEIGEIWVDSPSKGAGYWGMQELSKDTFNANITNDLADARGYLRTGDLGFLYQGELFITGRLKDMIIINGENIYPQDIELAVEQSHPQIRGGCVIAFSTEDDDLPLMHVAVEIRDQASFFPNKNNIINAILSMVWKKEAIKLTSIVFLAKGDIPKTTSGKVQRQACKTLFERQQLSHLFWWRNETIPNSECSTAEVLEKEEHDNQSFSDIVDSQFLSVRNRDELTIWLQLRISQLLNLPLSKVSAETPLYQYGLDSLSSIQIIAELEKCLGFSISPSLFFEQENILSTSTFLAEGLTTDVNQITAKISDLYPQSEQQLAPSFNERWVYQMSTSHLSSAYNMPFFLSIKKHIDVKSLENAIYDLVKKHETLRSAFVFNQHKIKRVVTDEVNTHFSVYDFSVLTDEAKTIEVNKHIAVLNKTHFDFEEPGLFVFELMKLAENEYLFAINIHHIITDFHSILNIVRQLFGFKKELISDELSAEINYKAYIDEENVKFSSNDFIKERLYWESVLKNDKHYTFAGNYCEDENRCSERRINIPAGTTENIKQFAKDNDMHLGSLLLNLYQLSLLLVTGRDSILLRLPFSNRQSVASKTMLAYLAHGVPCYIEVNDGLSLKRIFLENKVTLAEQGYFYNFPLESYLHNEGSSASPPVFEYNFINTTNVFDENIQLLSSSYMQKDMWSSQYYSIDFSLTNLLHYGELNASVCYRNKVVSKSFLSTFVAVYLQVLDKFIDNADVSLKDFRLLFAEIIAGETCTDEH</sequence>
<dbReference type="InterPro" id="IPR036736">
    <property type="entry name" value="ACP-like_sf"/>
</dbReference>
<evidence type="ECO:0000256" key="6">
    <source>
        <dbReference type="ARBA" id="ARBA00022832"/>
    </source>
</evidence>
<dbReference type="Pfam" id="PF00501">
    <property type="entry name" value="AMP-binding"/>
    <property type="match status" value="1"/>
</dbReference>
<dbReference type="GO" id="GO:0006631">
    <property type="term" value="P:fatty acid metabolic process"/>
    <property type="evidence" value="ECO:0007669"/>
    <property type="project" value="UniProtKB-KW"/>
</dbReference>
<organism evidence="9 10">
    <name type="scientific">Thalassomonas viridans</name>
    <dbReference type="NCBI Taxonomy" id="137584"/>
    <lineage>
        <taxon>Bacteria</taxon>
        <taxon>Pseudomonadati</taxon>
        <taxon>Pseudomonadota</taxon>
        <taxon>Gammaproteobacteria</taxon>
        <taxon>Alteromonadales</taxon>
        <taxon>Colwelliaceae</taxon>
        <taxon>Thalassomonas</taxon>
    </lineage>
</organism>
<keyword evidence="4" id="KW-0597">Phosphoprotein</keyword>
<reference evidence="9 10" key="2">
    <citation type="journal article" date="2022" name="Mar. Drugs">
        <title>Bioassay-Guided Fractionation Leads to the Detection of Cholic Acid Generated by the Rare Thalassomonas sp.</title>
        <authorList>
            <person name="Pheiffer F."/>
            <person name="Schneider Y.K."/>
            <person name="Hansen E.H."/>
            <person name="Andersen J.H."/>
            <person name="Isaksson J."/>
            <person name="Busche T."/>
            <person name="R C."/>
            <person name="Kalinowski J."/>
            <person name="Zyl L.V."/>
            <person name="Trindade M."/>
        </authorList>
    </citation>
    <scope>NUCLEOTIDE SEQUENCE [LARGE SCALE GENOMIC DNA]</scope>
    <source>
        <strain evidence="9 10">XOM25</strain>
    </source>
</reference>
<dbReference type="Gene3D" id="3.30.559.30">
    <property type="entry name" value="Nonribosomal peptide synthetase, condensation domain"/>
    <property type="match status" value="1"/>
</dbReference>
<evidence type="ECO:0000313" key="9">
    <source>
        <dbReference type="EMBL" id="WDE05979.1"/>
    </source>
</evidence>
<dbReference type="RefSeq" id="WP_053047027.1">
    <property type="nucleotide sequence ID" value="NZ_CP059733.1"/>
</dbReference>
<dbReference type="InterPro" id="IPR000873">
    <property type="entry name" value="AMP-dep_synth/lig_dom"/>
</dbReference>
<dbReference type="SMART" id="SM00823">
    <property type="entry name" value="PKS_PP"/>
    <property type="match status" value="1"/>
</dbReference>
<dbReference type="FunFam" id="3.40.50.12780:FF:000013">
    <property type="entry name" value="Long-chain-fatty-acid--AMP ligase FadD32"/>
    <property type="match status" value="1"/>
</dbReference>
<evidence type="ECO:0000313" key="10">
    <source>
        <dbReference type="Proteomes" id="UP000032352"/>
    </source>
</evidence>
<keyword evidence="5" id="KW-0436">Ligase</keyword>
<dbReference type="PANTHER" id="PTHR22754:SF32">
    <property type="entry name" value="DISCO-INTERACTING PROTEIN 2"/>
    <property type="match status" value="1"/>
</dbReference>
<dbReference type="GO" id="GO:0031177">
    <property type="term" value="F:phosphopantetheine binding"/>
    <property type="evidence" value="ECO:0007669"/>
    <property type="project" value="InterPro"/>
</dbReference>
<dbReference type="PROSITE" id="PS00455">
    <property type="entry name" value="AMP_BINDING"/>
    <property type="match status" value="1"/>
</dbReference>
<dbReference type="Gene3D" id="3.30.300.30">
    <property type="match status" value="1"/>
</dbReference>
<dbReference type="CDD" id="cd05931">
    <property type="entry name" value="FAAL"/>
    <property type="match status" value="1"/>
</dbReference>
<comment type="similarity">
    <text evidence="2">Belongs to the ATP-dependent AMP-binding enzyme family.</text>
</comment>
<keyword evidence="6" id="KW-0276">Fatty acid metabolism</keyword>
<dbReference type="InterPro" id="IPR025110">
    <property type="entry name" value="AMP-bd_C"/>
</dbReference>
<evidence type="ECO:0000256" key="7">
    <source>
        <dbReference type="ARBA" id="ARBA00023098"/>
    </source>
</evidence>
<dbReference type="SUPFAM" id="SSF52777">
    <property type="entry name" value="CoA-dependent acyltransferases"/>
    <property type="match status" value="2"/>
</dbReference>
<dbReference type="Gene3D" id="3.30.559.10">
    <property type="entry name" value="Chloramphenicol acetyltransferase-like domain"/>
    <property type="match status" value="1"/>
</dbReference>
<dbReference type="SUPFAM" id="SSF47336">
    <property type="entry name" value="ACP-like"/>
    <property type="match status" value="1"/>
</dbReference>
<dbReference type="Pfam" id="PF00550">
    <property type="entry name" value="PP-binding"/>
    <property type="match status" value="1"/>
</dbReference>
<dbReference type="AlphaFoldDB" id="A0AAE9Z4P1"/>
<dbReference type="InterPro" id="IPR001242">
    <property type="entry name" value="Condensation_dom"/>
</dbReference>
<dbReference type="InterPro" id="IPR040097">
    <property type="entry name" value="FAAL/FAAC"/>
</dbReference>
<dbReference type="InterPro" id="IPR020845">
    <property type="entry name" value="AMP-binding_CS"/>
</dbReference>
<dbReference type="PANTHER" id="PTHR22754">
    <property type="entry name" value="DISCO-INTERACTING PROTEIN 2 DIP2 -RELATED"/>
    <property type="match status" value="1"/>
</dbReference>
<dbReference type="InterPro" id="IPR042099">
    <property type="entry name" value="ANL_N_sf"/>
</dbReference>